<accession>A0ABU6IP80</accession>
<sequence length="57" mass="6317">MKKGLKYKKSVASSSNSKGERLGWSLVSDVKNKSLKKVLSRRKNVTLNSDSEPLLVP</sequence>
<organism evidence="2 3">
    <name type="scientific">Flagellimonas halotolerans</name>
    <dbReference type="NCBI Taxonomy" id="3112164"/>
    <lineage>
        <taxon>Bacteria</taxon>
        <taxon>Pseudomonadati</taxon>
        <taxon>Bacteroidota</taxon>
        <taxon>Flavobacteriia</taxon>
        <taxon>Flavobacteriales</taxon>
        <taxon>Flavobacteriaceae</taxon>
        <taxon>Flagellimonas</taxon>
    </lineage>
</organism>
<feature type="region of interest" description="Disordered" evidence="1">
    <location>
        <begin position="1"/>
        <end position="20"/>
    </location>
</feature>
<evidence type="ECO:0000256" key="1">
    <source>
        <dbReference type="SAM" id="MobiDB-lite"/>
    </source>
</evidence>
<dbReference type="RefSeq" id="WP_326278093.1">
    <property type="nucleotide sequence ID" value="NZ_JAYKYV010000004.1"/>
</dbReference>
<name>A0ABU6IP80_9FLAO</name>
<dbReference type="Proteomes" id="UP001355298">
    <property type="component" value="Unassembled WGS sequence"/>
</dbReference>
<protein>
    <submittedName>
        <fullName evidence="2">Uncharacterized protein</fullName>
    </submittedName>
</protein>
<evidence type="ECO:0000313" key="2">
    <source>
        <dbReference type="EMBL" id="MEC4264917.1"/>
    </source>
</evidence>
<evidence type="ECO:0000313" key="3">
    <source>
        <dbReference type="Proteomes" id="UP001355298"/>
    </source>
</evidence>
<keyword evidence="3" id="KW-1185">Reference proteome</keyword>
<comment type="caution">
    <text evidence="2">The sequence shown here is derived from an EMBL/GenBank/DDBJ whole genome shotgun (WGS) entry which is preliminary data.</text>
</comment>
<gene>
    <name evidence="2" type="ORF">VOP03_06130</name>
</gene>
<proteinExistence type="predicted"/>
<reference evidence="2 3" key="1">
    <citation type="submission" date="2024-01" db="EMBL/GenBank/DDBJ databases">
        <title>The strains designed SYSU M86414 and SYSU M84420 isolated from the marine sediment in San Sha City (Hainan Province, China).</title>
        <authorList>
            <person name="Guo D."/>
        </authorList>
    </citation>
    <scope>NUCLEOTIDE SEQUENCE [LARGE SCALE GENOMIC DNA]</scope>
    <source>
        <strain evidence="2 3">SYSU M84420</strain>
    </source>
</reference>
<dbReference type="EMBL" id="JAYMGW010000004">
    <property type="protein sequence ID" value="MEC4264917.1"/>
    <property type="molecule type" value="Genomic_DNA"/>
</dbReference>